<dbReference type="Pfam" id="PF03772">
    <property type="entry name" value="Competence"/>
    <property type="match status" value="1"/>
</dbReference>
<evidence type="ECO:0000313" key="8">
    <source>
        <dbReference type="EMBL" id="MFC3116968.1"/>
    </source>
</evidence>
<dbReference type="Pfam" id="PF13567">
    <property type="entry name" value="DUF4131"/>
    <property type="match status" value="1"/>
</dbReference>
<feature type="domain" description="Metallo-beta-lactamase" evidence="7">
    <location>
        <begin position="556"/>
        <end position="736"/>
    </location>
</feature>
<evidence type="ECO:0000256" key="5">
    <source>
        <dbReference type="ARBA" id="ARBA00023136"/>
    </source>
</evidence>
<keyword evidence="2" id="KW-1003">Cell membrane</keyword>
<keyword evidence="4 6" id="KW-1133">Transmembrane helix</keyword>
<evidence type="ECO:0000256" key="2">
    <source>
        <dbReference type="ARBA" id="ARBA00022475"/>
    </source>
</evidence>
<keyword evidence="9" id="KW-1185">Reference proteome</keyword>
<dbReference type="InterPro" id="IPR004797">
    <property type="entry name" value="Competence_ComEC/Rec2"/>
</dbReference>
<dbReference type="SMART" id="SM00849">
    <property type="entry name" value="Lactamase_B"/>
    <property type="match status" value="1"/>
</dbReference>
<dbReference type="Gene3D" id="3.60.15.10">
    <property type="entry name" value="Ribonuclease Z/Hydroxyacylglutathione hydrolase-like"/>
    <property type="match status" value="1"/>
</dbReference>
<dbReference type="CDD" id="cd07731">
    <property type="entry name" value="ComA-like_MBL-fold"/>
    <property type="match status" value="1"/>
</dbReference>
<dbReference type="EMBL" id="JBHRTF010000006">
    <property type="protein sequence ID" value="MFC3116968.1"/>
    <property type="molecule type" value="Genomic_DNA"/>
</dbReference>
<feature type="transmembrane region" description="Helical" evidence="6">
    <location>
        <begin position="524"/>
        <end position="541"/>
    </location>
</feature>
<evidence type="ECO:0000259" key="7">
    <source>
        <dbReference type="SMART" id="SM00849"/>
    </source>
</evidence>
<proteinExistence type="predicted"/>
<dbReference type="InterPro" id="IPR036866">
    <property type="entry name" value="RibonucZ/Hydroxyglut_hydro"/>
</dbReference>
<accession>A0ABV7FJN2</accession>
<evidence type="ECO:0000256" key="1">
    <source>
        <dbReference type="ARBA" id="ARBA00004651"/>
    </source>
</evidence>
<feature type="transmembrane region" description="Helical" evidence="6">
    <location>
        <begin position="33"/>
        <end position="57"/>
    </location>
</feature>
<dbReference type="InterPro" id="IPR004477">
    <property type="entry name" value="ComEC_N"/>
</dbReference>
<organism evidence="8 9">
    <name type="scientific">Cellvibrio fontiphilus</name>
    <dbReference type="NCBI Taxonomy" id="1815559"/>
    <lineage>
        <taxon>Bacteria</taxon>
        <taxon>Pseudomonadati</taxon>
        <taxon>Pseudomonadota</taxon>
        <taxon>Gammaproteobacteria</taxon>
        <taxon>Cellvibrionales</taxon>
        <taxon>Cellvibrionaceae</taxon>
        <taxon>Cellvibrio</taxon>
    </lineage>
</organism>
<protein>
    <submittedName>
        <fullName evidence="8">DNA internalization-related competence protein ComEC/Rec2</fullName>
    </submittedName>
</protein>
<dbReference type="NCBIfam" id="TIGR00361">
    <property type="entry name" value="ComEC_Rec2"/>
    <property type="match status" value="1"/>
</dbReference>
<dbReference type="InterPro" id="IPR025405">
    <property type="entry name" value="DUF4131"/>
</dbReference>
<keyword evidence="3 6" id="KW-0812">Transmembrane</keyword>
<evidence type="ECO:0000256" key="3">
    <source>
        <dbReference type="ARBA" id="ARBA00022692"/>
    </source>
</evidence>
<dbReference type="RefSeq" id="WP_378120781.1">
    <property type="nucleotide sequence ID" value="NZ_JBHRTF010000006.1"/>
</dbReference>
<dbReference type="NCBIfam" id="TIGR00360">
    <property type="entry name" value="ComEC_N-term"/>
    <property type="match status" value="1"/>
</dbReference>
<feature type="transmembrane region" description="Helical" evidence="6">
    <location>
        <begin position="259"/>
        <end position="282"/>
    </location>
</feature>
<dbReference type="InterPro" id="IPR001279">
    <property type="entry name" value="Metallo-B-lactamas"/>
</dbReference>
<feature type="transmembrane region" description="Helical" evidence="6">
    <location>
        <begin position="436"/>
        <end position="455"/>
    </location>
</feature>
<feature type="transmembrane region" description="Helical" evidence="6">
    <location>
        <begin position="467"/>
        <end position="489"/>
    </location>
</feature>
<dbReference type="Pfam" id="PF00753">
    <property type="entry name" value="Lactamase_B"/>
    <property type="match status" value="1"/>
</dbReference>
<evidence type="ECO:0000256" key="4">
    <source>
        <dbReference type="ARBA" id="ARBA00022989"/>
    </source>
</evidence>
<feature type="transmembrane region" description="Helical" evidence="6">
    <location>
        <begin position="495"/>
        <end position="515"/>
    </location>
</feature>
<dbReference type="Proteomes" id="UP001595555">
    <property type="component" value="Unassembled WGS sequence"/>
</dbReference>
<dbReference type="PANTHER" id="PTHR30619">
    <property type="entry name" value="DNA INTERNALIZATION/COMPETENCE PROTEIN COMEC/REC2"/>
    <property type="match status" value="1"/>
</dbReference>
<comment type="subcellular location">
    <subcellularLocation>
        <location evidence="1">Cell membrane</location>
        <topology evidence="1">Multi-pass membrane protein</topology>
    </subcellularLocation>
</comment>
<dbReference type="InterPro" id="IPR035681">
    <property type="entry name" value="ComA-like_MBL"/>
</dbReference>
<sequence>MSLKLLVFSLGVIAFSFSPQLLSLWWIALLIPIFLSALVWPRLWFVLAFGLGLAWGLTAGHDLVDQQLPEALVGQDLQVTGHISGLPERDSRRLRFDFRPVSVVDARGKPLAQADMPDKLQLSWYLPSGYGDFADKEAAAAVLPALVIGEYWQLRVRLKRPRGFVNPAGFDYQAWLLRQGIGATGYVLASSDNQALAAPRQIFHWQDWINQRRQKLQEWVVENTGSSERGILVALLIGDSALVEKEQWQRMQQTGTSHLIAISGLHVGFLAIFGFYAGLLLGKCVQLVWHACPALVFAWLGALMCAGFYSALAGFNIPTMRTFIMLGLFYAACLARRQIAISDIFCWSLALIVLLDPLAAYDMGFWLSFGAVALLLVYFSGRLIAKSSPQPWTGFSPKDALIGFIRSQWVMFIGLVLPLSLLVSTVSLVAPIANAIAIPLITFLVVPLLLIGAALGDSWLLASKALLSMAAGTMEYLAQFLDFLLAHAGSWASPLVVFSPWLLPLLALSITAILLPRGLLPRQFALLGLVLVAGLNFFVAPPKPDDLKITFLDVGQGTAIVVQVGSRTLVYDTGPQYTRSFDAGSAIVAPYLQAQGISAIDVLVISHRDMDHAGGLKGLLDKMRVETLYEGELGRGSNLSANTPQARNCHETPPWDWQGIGFRFLTASVYLRHKSNNQSCVLLISYGDQHILLPGDIETSVEHQLLYTGQVPSEMALVAAAHHGSRSSSGELWVKHTKPRYVVYSAAYRSQHGHPHPQIKARYAAIGSTAFNTAEQGALIFRWRNEQLLAVELRRETARRYWFDE</sequence>
<dbReference type="PANTHER" id="PTHR30619:SF1">
    <property type="entry name" value="RECOMBINATION PROTEIN 2"/>
    <property type="match status" value="1"/>
</dbReference>
<keyword evidence="5 6" id="KW-0472">Membrane</keyword>
<comment type="caution">
    <text evidence="8">The sequence shown here is derived from an EMBL/GenBank/DDBJ whole genome shotgun (WGS) entry which is preliminary data.</text>
</comment>
<evidence type="ECO:0000313" key="9">
    <source>
        <dbReference type="Proteomes" id="UP001595555"/>
    </source>
</evidence>
<feature type="transmembrane region" description="Helical" evidence="6">
    <location>
        <begin position="294"/>
        <end position="318"/>
    </location>
</feature>
<feature type="transmembrane region" description="Helical" evidence="6">
    <location>
        <begin position="365"/>
        <end position="385"/>
    </location>
</feature>
<evidence type="ECO:0000256" key="6">
    <source>
        <dbReference type="SAM" id="Phobius"/>
    </source>
</evidence>
<dbReference type="SUPFAM" id="SSF56281">
    <property type="entry name" value="Metallo-hydrolase/oxidoreductase"/>
    <property type="match status" value="1"/>
</dbReference>
<gene>
    <name evidence="8" type="ORF">ACFODX_15475</name>
</gene>
<reference evidence="9" key="1">
    <citation type="journal article" date="2019" name="Int. J. Syst. Evol. Microbiol.">
        <title>The Global Catalogue of Microorganisms (GCM) 10K type strain sequencing project: providing services to taxonomists for standard genome sequencing and annotation.</title>
        <authorList>
            <consortium name="The Broad Institute Genomics Platform"/>
            <consortium name="The Broad Institute Genome Sequencing Center for Infectious Disease"/>
            <person name="Wu L."/>
            <person name="Ma J."/>
        </authorList>
    </citation>
    <scope>NUCLEOTIDE SEQUENCE [LARGE SCALE GENOMIC DNA]</scope>
    <source>
        <strain evidence="9">KCTC 52237</strain>
    </source>
</reference>
<dbReference type="InterPro" id="IPR052159">
    <property type="entry name" value="Competence_DNA_uptake"/>
</dbReference>
<name>A0ABV7FJN2_9GAMM</name>
<feature type="transmembrane region" description="Helical" evidence="6">
    <location>
        <begin position="339"/>
        <end position="359"/>
    </location>
</feature>
<feature type="transmembrane region" description="Helical" evidence="6">
    <location>
        <begin position="409"/>
        <end position="430"/>
    </location>
</feature>